<name>A0A1F6ANS2_9BACT</name>
<dbReference type="EMBL" id="MFJR01000011">
    <property type="protein sequence ID" value="OGG26335.1"/>
    <property type="molecule type" value="Genomic_DNA"/>
</dbReference>
<protein>
    <submittedName>
        <fullName evidence="2">Uncharacterized protein</fullName>
    </submittedName>
</protein>
<accession>A0A1F6ANS2</accession>
<gene>
    <name evidence="2" type="ORF">A2960_05560</name>
</gene>
<reference evidence="2 3" key="1">
    <citation type="journal article" date="2016" name="Nat. Commun.">
        <title>Thousands of microbial genomes shed light on interconnected biogeochemical processes in an aquifer system.</title>
        <authorList>
            <person name="Anantharaman K."/>
            <person name="Brown C.T."/>
            <person name="Hug L.A."/>
            <person name="Sharon I."/>
            <person name="Castelle C.J."/>
            <person name="Probst A.J."/>
            <person name="Thomas B.C."/>
            <person name="Singh A."/>
            <person name="Wilkins M.J."/>
            <person name="Karaoz U."/>
            <person name="Brodie E.L."/>
            <person name="Williams K.H."/>
            <person name="Hubbard S.S."/>
            <person name="Banfield J.F."/>
        </authorList>
    </citation>
    <scope>NUCLEOTIDE SEQUENCE [LARGE SCALE GENOMIC DNA]</scope>
</reference>
<keyword evidence="1" id="KW-0472">Membrane</keyword>
<dbReference type="AlphaFoldDB" id="A0A1F6ANS2"/>
<feature type="transmembrane region" description="Helical" evidence="1">
    <location>
        <begin position="12"/>
        <end position="32"/>
    </location>
</feature>
<evidence type="ECO:0000256" key="1">
    <source>
        <dbReference type="SAM" id="Phobius"/>
    </source>
</evidence>
<sequence length="62" mass="7808">MNDNLAGKERIIVWIANLVNPLIAGFLFYHAWKKIFRIKQSRLIEYRFWFLWCIWWDMRFTK</sequence>
<comment type="caution">
    <text evidence="2">The sequence shown here is derived from an EMBL/GenBank/DDBJ whole genome shotgun (WGS) entry which is preliminary data.</text>
</comment>
<keyword evidence="1" id="KW-0812">Transmembrane</keyword>
<organism evidence="2 3">
    <name type="scientific">Candidatus Gottesmanbacteria bacterium RIFCSPLOWO2_01_FULL_39_12b</name>
    <dbReference type="NCBI Taxonomy" id="1798388"/>
    <lineage>
        <taxon>Bacteria</taxon>
        <taxon>Candidatus Gottesmaniibacteriota</taxon>
    </lineage>
</organism>
<proteinExistence type="predicted"/>
<evidence type="ECO:0000313" key="2">
    <source>
        <dbReference type="EMBL" id="OGG26335.1"/>
    </source>
</evidence>
<dbReference type="Proteomes" id="UP000176609">
    <property type="component" value="Unassembled WGS sequence"/>
</dbReference>
<keyword evidence="1" id="KW-1133">Transmembrane helix</keyword>
<evidence type="ECO:0000313" key="3">
    <source>
        <dbReference type="Proteomes" id="UP000176609"/>
    </source>
</evidence>